<evidence type="ECO:0000313" key="2">
    <source>
        <dbReference type="Proteomes" id="UP001150266"/>
    </source>
</evidence>
<name>A0A9W9A6K9_9AGAR</name>
<proteinExistence type="predicted"/>
<dbReference type="EMBL" id="JAOTPV010000014">
    <property type="protein sequence ID" value="KAJ4475699.1"/>
    <property type="molecule type" value="Genomic_DNA"/>
</dbReference>
<organism evidence="1 2">
    <name type="scientific">Lentinula aciculospora</name>
    <dbReference type="NCBI Taxonomy" id="153920"/>
    <lineage>
        <taxon>Eukaryota</taxon>
        <taxon>Fungi</taxon>
        <taxon>Dikarya</taxon>
        <taxon>Basidiomycota</taxon>
        <taxon>Agaricomycotina</taxon>
        <taxon>Agaricomycetes</taxon>
        <taxon>Agaricomycetidae</taxon>
        <taxon>Agaricales</taxon>
        <taxon>Marasmiineae</taxon>
        <taxon>Omphalotaceae</taxon>
        <taxon>Lentinula</taxon>
    </lineage>
</organism>
<evidence type="ECO:0000313" key="1">
    <source>
        <dbReference type="EMBL" id="KAJ4475699.1"/>
    </source>
</evidence>
<dbReference type="OrthoDB" id="3015170at2759"/>
<dbReference type="Pfam" id="PF14223">
    <property type="entry name" value="Retrotran_gag_2"/>
    <property type="match status" value="1"/>
</dbReference>
<keyword evidence="2" id="KW-1185">Reference proteome</keyword>
<sequence>MGPADMSTINIKPRIPHLNVDLSNWVVYKQRIITELFSYGLGRYLHGLVWEMPKVIVRRDDKFYLGDSTLALNRDKFTKHLEERDTYDTKEAQVRKIIFKSIPVSLYLHVKDEPTAHATWKLLCSTVEVKSHLGIVSLNNCMMNLQTPEDGNIRETLSQLQVWYEELAGMGFKAPKDSYMTYIRQTCGPPYHDLFKSINITAKLTGVALMSAFLISSARLAATE</sequence>
<gene>
    <name evidence="1" type="ORF">J3R30DRAFT_583409</name>
</gene>
<dbReference type="AlphaFoldDB" id="A0A9W9A6K9"/>
<accession>A0A9W9A6K9</accession>
<comment type="caution">
    <text evidence="1">The sequence shown here is derived from an EMBL/GenBank/DDBJ whole genome shotgun (WGS) entry which is preliminary data.</text>
</comment>
<dbReference type="Proteomes" id="UP001150266">
    <property type="component" value="Unassembled WGS sequence"/>
</dbReference>
<reference evidence="1" key="1">
    <citation type="submission" date="2022-08" db="EMBL/GenBank/DDBJ databases">
        <title>A Global Phylogenomic Analysis of the Shiitake Genus Lentinula.</title>
        <authorList>
            <consortium name="DOE Joint Genome Institute"/>
            <person name="Sierra-Patev S."/>
            <person name="Min B."/>
            <person name="Naranjo-Ortiz M."/>
            <person name="Looney B."/>
            <person name="Konkel Z."/>
            <person name="Slot J.C."/>
            <person name="Sakamoto Y."/>
            <person name="Steenwyk J.L."/>
            <person name="Rokas A."/>
            <person name="Carro J."/>
            <person name="Camarero S."/>
            <person name="Ferreira P."/>
            <person name="Molpeceres G."/>
            <person name="Ruiz-Duenas F.J."/>
            <person name="Serrano A."/>
            <person name="Henrissat B."/>
            <person name="Drula E."/>
            <person name="Hughes K.W."/>
            <person name="Mata J.L."/>
            <person name="Ishikawa N.K."/>
            <person name="Vargas-Isla R."/>
            <person name="Ushijima S."/>
            <person name="Smith C.A."/>
            <person name="Ahrendt S."/>
            <person name="Andreopoulos W."/>
            <person name="He G."/>
            <person name="Labutti K."/>
            <person name="Lipzen A."/>
            <person name="Ng V."/>
            <person name="Riley R."/>
            <person name="Sandor L."/>
            <person name="Barry K."/>
            <person name="Martinez A.T."/>
            <person name="Xiao Y."/>
            <person name="Gibbons J.G."/>
            <person name="Terashima K."/>
            <person name="Grigoriev I.V."/>
            <person name="Hibbett D.S."/>
        </authorList>
    </citation>
    <scope>NUCLEOTIDE SEQUENCE</scope>
    <source>
        <strain evidence="1">JLM2183</strain>
    </source>
</reference>
<protein>
    <submittedName>
        <fullName evidence="1">Uncharacterized protein</fullName>
    </submittedName>
</protein>